<evidence type="ECO:0000313" key="2">
    <source>
        <dbReference type="EMBL" id="CDJ61228.1"/>
    </source>
</evidence>
<dbReference type="RefSeq" id="XP_013337878.1">
    <property type="nucleotide sequence ID" value="XM_013482424.1"/>
</dbReference>
<keyword evidence="3" id="KW-1185">Reference proteome</keyword>
<protein>
    <submittedName>
        <fullName evidence="2">Uncharacterized protein</fullName>
    </submittedName>
</protein>
<dbReference type="Proteomes" id="UP000030763">
    <property type="component" value="Unassembled WGS sequence"/>
</dbReference>
<feature type="compositionally biased region" description="Basic and acidic residues" evidence="1">
    <location>
        <begin position="66"/>
        <end position="81"/>
    </location>
</feature>
<evidence type="ECO:0000313" key="3">
    <source>
        <dbReference type="Proteomes" id="UP000030763"/>
    </source>
</evidence>
<gene>
    <name evidence="2" type="ORF">EMWEY_00009420</name>
</gene>
<feature type="region of interest" description="Disordered" evidence="1">
    <location>
        <begin position="66"/>
        <end position="107"/>
    </location>
</feature>
<dbReference type="EMBL" id="HG722032">
    <property type="protein sequence ID" value="CDJ61228.1"/>
    <property type="molecule type" value="Genomic_DNA"/>
</dbReference>
<reference evidence="2" key="1">
    <citation type="submission" date="2013-10" db="EMBL/GenBank/DDBJ databases">
        <title>Genomic analysis of the causative agents of coccidiosis in chickens.</title>
        <authorList>
            <person name="Reid A.J."/>
            <person name="Blake D."/>
            <person name="Billington K."/>
            <person name="Browne H."/>
            <person name="Dunn M."/>
            <person name="Hung S."/>
            <person name="Kawahara F."/>
            <person name="Miranda-Saavedra D."/>
            <person name="Mourier T."/>
            <person name="Nagra H."/>
            <person name="Otto T.D."/>
            <person name="Rawlings N."/>
            <person name="Sanchez A."/>
            <person name="Sanders M."/>
            <person name="Subramaniam C."/>
            <person name="Tay Y."/>
            <person name="Dear P."/>
            <person name="Doerig C."/>
            <person name="Gruber A."/>
            <person name="Parkinson J."/>
            <person name="Shirley M."/>
            <person name="Wan K.L."/>
            <person name="Berriman M."/>
            <person name="Tomley F."/>
            <person name="Pain A."/>
        </authorList>
    </citation>
    <scope>NUCLEOTIDE SEQUENCE [LARGE SCALE GENOMIC DNA]</scope>
    <source>
        <strain evidence="2">Weybridge</strain>
    </source>
</reference>
<dbReference type="GeneID" id="25334928"/>
<reference evidence="2" key="2">
    <citation type="submission" date="2013-10" db="EMBL/GenBank/DDBJ databases">
        <authorList>
            <person name="Aslett M."/>
        </authorList>
    </citation>
    <scope>NUCLEOTIDE SEQUENCE [LARGE SCALE GENOMIC DNA]</scope>
    <source>
        <strain evidence="2">Weybridge</strain>
    </source>
</reference>
<evidence type="ECO:0000256" key="1">
    <source>
        <dbReference type="SAM" id="MobiDB-lite"/>
    </source>
</evidence>
<feature type="compositionally biased region" description="Acidic residues" evidence="1">
    <location>
        <begin position="82"/>
        <end position="98"/>
    </location>
</feature>
<dbReference type="VEuPathDB" id="ToxoDB:EMWEY_00009420"/>
<feature type="compositionally biased region" description="Polar residues" evidence="1">
    <location>
        <begin position="1"/>
        <end position="10"/>
    </location>
</feature>
<dbReference type="AlphaFoldDB" id="U6MDU6"/>
<name>U6MDU6_EIMMA</name>
<proteinExistence type="predicted"/>
<feature type="compositionally biased region" description="Acidic residues" evidence="1">
    <location>
        <begin position="28"/>
        <end position="42"/>
    </location>
</feature>
<organism evidence="2 3">
    <name type="scientific">Eimeria maxima</name>
    <name type="common">Coccidian parasite</name>
    <dbReference type="NCBI Taxonomy" id="5804"/>
    <lineage>
        <taxon>Eukaryota</taxon>
        <taxon>Sar</taxon>
        <taxon>Alveolata</taxon>
        <taxon>Apicomplexa</taxon>
        <taxon>Conoidasida</taxon>
        <taxon>Coccidia</taxon>
        <taxon>Eucoccidiorida</taxon>
        <taxon>Eimeriorina</taxon>
        <taxon>Eimeriidae</taxon>
        <taxon>Eimeria</taxon>
    </lineage>
</organism>
<feature type="region of interest" description="Disordered" evidence="1">
    <location>
        <begin position="1"/>
        <end position="43"/>
    </location>
</feature>
<accession>U6MDU6</accession>
<sequence length="131" mass="14784">MGPSLQTYNYSAAGAGYSDDVDSWYPLPEEEEDTKEDDDGIKEEENTLLTILISALALRTPINHQAIKESGERGEEGHDDLFNDEEEGGGEEEEEEMDTNPLVDSETQRELLNALDELEKILREEEKYMGI</sequence>